<dbReference type="Pfam" id="PF02368">
    <property type="entry name" value="Big_2"/>
    <property type="match status" value="2"/>
</dbReference>
<accession>A0ABP2HXU6</accession>
<protein>
    <submittedName>
        <fullName evidence="2">Bacterial group 2 Ig-like protein</fullName>
    </submittedName>
</protein>
<dbReference type="InterPro" id="IPR008964">
    <property type="entry name" value="Invasin/intimin_cell_adhesion"/>
</dbReference>
<feature type="non-terminal residue" evidence="2">
    <location>
        <position position="243"/>
    </location>
</feature>
<sequence>MKKIATLGMLSVLLVPQINTFGASINGPSTVKCGESFTISANGMDGLAEDKSWLFNVYIGGSRVHQQEYNGSANYTVNTDKCDIDVTAQLETTEGGFATTFYSVRIQPEEKVEVDPQSVELSTYSANLKVGESTKVSATVKPDNAWSKGVIWFSSNDSVATVDSNGNIVAKGVGTTTITARADVDPFPQASLTVTVSEKTPTPPSHIDVTGIALTPSSANLKVGESTTLSATVQPSNATNKEV</sequence>
<organism evidence="2 3">
    <name type="scientific">Turicibacter sanguinis PC909</name>
    <dbReference type="NCBI Taxonomy" id="702450"/>
    <lineage>
        <taxon>Bacteria</taxon>
        <taxon>Bacillati</taxon>
        <taxon>Bacillota</taxon>
        <taxon>Erysipelotrichia</taxon>
        <taxon>Erysipelotrichales</taxon>
        <taxon>Turicibacteraceae</taxon>
        <taxon>Turicibacter</taxon>
    </lineage>
</organism>
<evidence type="ECO:0000313" key="3">
    <source>
        <dbReference type="Proteomes" id="UP000002938"/>
    </source>
</evidence>
<dbReference type="Gene3D" id="2.60.40.1080">
    <property type="match status" value="2"/>
</dbReference>
<gene>
    <name evidence="2" type="ORF">CUW_1915</name>
</gene>
<comment type="caution">
    <text evidence="2">The sequence shown here is derived from an EMBL/GenBank/DDBJ whole genome shotgun (WGS) entry which is preliminary data.</text>
</comment>
<reference evidence="2 3" key="1">
    <citation type="journal article" date="2011" name="J. Bacteriol.">
        <title>Draft Genome Sequence of Turicibacter sanguinis PC909, Isolated from Human Feces.</title>
        <authorList>
            <person name="Cuiv P.O."/>
            <person name="Klaassens E.S."/>
            <person name="Durkin A.S."/>
            <person name="Harkins D.M."/>
            <person name="Foster L."/>
            <person name="McCorrison J."/>
            <person name="Torralba M."/>
            <person name="Nelson K.E."/>
            <person name="Morrison M."/>
        </authorList>
    </citation>
    <scope>NUCLEOTIDE SEQUENCE [LARGE SCALE GENOMIC DNA]</scope>
    <source>
        <strain evidence="2 3">PC909</strain>
    </source>
</reference>
<dbReference type="RefSeq" id="WP_006785916.1">
    <property type="nucleotide sequence ID" value="NZ_ADMN01000123.1"/>
</dbReference>
<proteinExistence type="predicted"/>
<dbReference type="EMBL" id="ADMN01000123">
    <property type="protein sequence ID" value="EFF62509.1"/>
    <property type="molecule type" value="Genomic_DNA"/>
</dbReference>
<dbReference type="SUPFAM" id="SSF49373">
    <property type="entry name" value="Invasin/intimin cell-adhesion fragments"/>
    <property type="match status" value="1"/>
</dbReference>
<feature type="domain" description="BIG2" evidence="1">
    <location>
        <begin position="115"/>
        <end position="192"/>
    </location>
</feature>
<name>A0ABP2HXU6_9FIRM</name>
<keyword evidence="3" id="KW-1185">Reference proteome</keyword>
<evidence type="ECO:0000313" key="2">
    <source>
        <dbReference type="EMBL" id="EFF62509.1"/>
    </source>
</evidence>
<dbReference type="InterPro" id="IPR003343">
    <property type="entry name" value="Big_2"/>
</dbReference>
<evidence type="ECO:0000259" key="1">
    <source>
        <dbReference type="SMART" id="SM00635"/>
    </source>
</evidence>
<dbReference type="Proteomes" id="UP000002938">
    <property type="component" value="Unassembled WGS sequence"/>
</dbReference>
<dbReference type="SMART" id="SM00635">
    <property type="entry name" value="BID_2"/>
    <property type="match status" value="1"/>
</dbReference>